<keyword evidence="2" id="KW-0732">Signal</keyword>
<dbReference type="PROSITE" id="PS51257">
    <property type="entry name" value="PROKAR_LIPOPROTEIN"/>
    <property type="match status" value="1"/>
</dbReference>
<evidence type="ECO:0000313" key="4">
    <source>
        <dbReference type="Proteomes" id="UP000001933"/>
    </source>
</evidence>
<reference evidence="3 4" key="1">
    <citation type="journal article" date="2007" name="Proc. Natl. Acad. Sci. U.S.A.">
        <title>The genome of Syntrophus aciditrophicus: life at the thermodynamic limit of microbial growth.</title>
        <authorList>
            <person name="McInerney M.J."/>
            <person name="Rohlin L."/>
            <person name="Mouttaki H."/>
            <person name="Kim U."/>
            <person name="Krupp R.S."/>
            <person name="Rios-Hernandez L."/>
            <person name="Sieber J."/>
            <person name="Struchtemeyer C.G."/>
            <person name="Bhattacharyya A."/>
            <person name="Campbell J.W."/>
            <person name="Gunsalus R.P."/>
        </authorList>
    </citation>
    <scope>NUCLEOTIDE SEQUENCE [LARGE SCALE GENOMIC DNA]</scope>
    <source>
        <strain evidence="3 4">SB</strain>
    </source>
</reference>
<dbReference type="STRING" id="56780.SYN_02921"/>
<dbReference type="KEGG" id="sat:SYN_02921"/>
<name>Q2LRJ4_SYNAS</name>
<evidence type="ECO:0000313" key="3">
    <source>
        <dbReference type="EMBL" id="ABC76707.1"/>
    </source>
</evidence>
<gene>
    <name evidence="3" type="ORF">SYN_02921</name>
</gene>
<dbReference type="HOGENOM" id="CLU_2036869_0_0_7"/>
<keyword evidence="4" id="KW-1185">Reference proteome</keyword>
<evidence type="ECO:0000256" key="1">
    <source>
        <dbReference type="SAM" id="MobiDB-lite"/>
    </source>
</evidence>
<accession>Q2LRJ4</accession>
<organism evidence="3 4">
    <name type="scientific">Syntrophus aciditrophicus (strain SB)</name>
    <dbReference type="NCBI Taxonomy" id="56780"/>
    <lineage>
        <taxon>Bacteria</taxon>
        <taxon>Pseudomonadati</taxon>
        <taxon>Thermodesulfobacteriota</taxon>
        <taxon>Syntrophia</taxon>
        <taxon>Syntrophales</taxon>
        <taxon>Syntrophaceae</taxon>
        <taxon>Syntrophus</taxon>
    </lineage>
</organism>
<dbReference type="InParanoid" id="Q2LRJ4"/>
<dbReference type="eggNOG" id="ENOG502ZJUR">
    <property type="taxonomic scope" value="Bacteria"/>
</dbReference>
<feature type="compositionally biased region" description="Basic and acidic residues" evidence="1">
    <location>
        <begin position="88"/>
        <end position="121"/>
    </location>
</feature>
<dbReference type="Proteomes" id="UP000001933">
    <property type="component" value="Chromosome"/>
</dbReference>
<protein>
    <submittedName>
        <fullName evidence="3">Hypothetical exported protein</fullName>
    </submittedName>
</protein>
<dbReference type="EMBL" id="CP000252">
    <property type="protein sequence ID" value="ABC76707.1"/>
    <property type="molecule type" value="Genomic_DNA"/>
</dbReference>
<sequence length="121" mass="14515">MKQRGFFNKNLRRIKMKKLLLFVTAWSLFMLSACVMVPAHHGEGVVIAPALPAVVELTDPYYFYGDFHYYYHSDRWSYSKSKNGPWKDLPRDRYPRETRFKGGDGRDGRDDRNDRHDYYRR</sequence>
<feature type="chain" id="PRO_5004212216" evidence="2">
    <location>
        <begin position="42"/>
        <end position="121"/>
    </location>
</feature>
<feature type="region of interest" description="Disordered" evidence="1">
    <location>
        <begin position="76"/>
        <end position="121"/>
    </location>
</feature>
<proteinExistence type="predicted"/>
<dbReference type="AlphaFoldDB" id="Q2LRJ4"/>
<evidence type="ECO:0000256" key="2">
    <source>
        <dbReference type="SAM" id="SignalP"/>
    </source>
</evidence>
<feature type="signal peptide" evidence="2">
    <location>
        <begin position="1"/>
        <end position="41"/>
    </location>
</feature>